<dbReference type="PANTHER" id="PTHR33223">
    <property type="entry name" value="CCHC-TYPE DOMAIN-CONTAINING PROTEIN"/>
    <property type="match status" value="1"/>
</dbReference>
<organism evidence="3 4">
    <name type="scientific">Trifolium medium</name>
    <dbReference type="NCBI Taxonomy" id="97028"/>
    <lineage>
        <taxon>Eukaryota</taxon>
        <taxon>Viridiplantae</taxon>
        <taxon>Streptophyta</taxon>
        <taxon>Embryophyta</taxon>
        <taxon>Tracheophyta</taxon>
        <taxon>Spermatophyta</taxon>
        <taxon>Magnoliopsida</taxon>
        <taxon>eudicotyledons</taxon>
        <taxon>Gunneridae</taxon>
        <taxon>Pentapetalae</taxon>
        <taxon>rosids</taxon>
        <taxon>fabids</taxon>
        <taxon>Fabales</taxon>
        <taxon>Fabaceae</taxon>
        <taxon>Papilionoideae</taxon>
        <taxon>50 kb inversion clade</taxon>
        <taxon>NPAAA clade</taxon>
        <taxon>Hologalegina</taxon>
        <taxon>IRL clade</taxon>
        <taxon>Trifolieae</taxon>
        <taxon>Trifolium</taxon>
    </lineage>
</organism>
<dbReference type="PANTHER" id="PTHR33223:SF10">
    <property type="entry name" value="AMINOTRANSFERASE-LIKE PLANT MOBILE DOMAIN-CONTAINING PROTEIN"/>
    <property type="match status" value="1"/>
</dbReference>
<feature type="non-terminal residue" evidence="3">
    <location>
        <position position="180"/>
    </location>
</feature>
<dbReference type="EMBL" id="LXQA010135427">
    <property type="protein sequence ID" value="MCI23327.1"/>
    <property type="molecule type" value="Genomic_DNA"/>
</dbReference>
<name>A0A392QHF6_9FABA</name>
<evidence type="ECO:0000313" key="4">
    <source>
        <dbReference type="Proteomes" id="UP000265520"/>
    </source>
</evidence>
<keyword evidence="4" id="KW-1185">Reference proteome</keyword>
<sequence length="180" mass="21139">MTWFKGLEDNFIDSWEELNKAFSSHFIARKHQPKTMASLSNILQGKDESLRNYIERFTREAIEVKGTNNKLKCYIFENGLRHDTKFKEKLGLKEPKDMQDLLSRAQCYINYEEKMLGERAEKNKNPLKREENSKEDKGRKTPRGNYIGYTPLNASRETILQECANAEFVEVGIRPSREIR</sequence>
<evidence type="ECO:0000313" key="3">
    <source>
        <dbReference type="EMBL" id="MCI23327.1"/>
    </source>
</evidence>
<feature type="region of interest" description="Disordered" evidence="1">
    <location>
        <begin position="119"/>
        <end position="148"/>
    </location>
</feature>
<dbReference type="InterPro" id="IPR005162">
    <property type="entry name" value="Retrotrans_gag_dom"/>
</dbReference>
<accession>A0A392QHF6</accession>
<dbReference type="AlphaFoldDB" id="A0A392QHF6"/>
<evidence type="ECO:0000256" key="1">
    <source>
        <dbReference type="SAM" id="MobiDB-lite"/>
    </source>
</evidence>
<protein>
    <recommendedName>
        <fullName evidence="2">Retrotransposon gag domain-containing protein</fullName>
    </recommendedName>
</protein>
<dbReference type="Proteomes" id="UP000265520">
    <property type="component" value="Unassembled WGS sequence"/>
</dbReference>
<proteinExistence type="predicted"/>
<evidence type="ECO:0000259" key="2">
    <source>
        <dbReference type="Pfam" id="PF03732"/>
    </source>
</evidence>
<feature type="domain" description="Retrotransposon gag" evidence="2">
    <location>
        <begin position="2"/>
        <end position="81"/>
    </location>
</feature>
<comment type="caution">
    <text evidence="3">The sequence shown here is derived from an EMBL/GenBank/DDBJ whole genome shotgun (WGS) entry which is preliminary data.</text>
</comment>
<dbReference type="Pfam" id="PF03732">
    <property type="entry name" value="Retrotrans_gag"/>
    <property type="match status" value="1"/>
</dbReference>
<reference evidence="3 4" key="1">
    <citation type="journal article" date="2018" name="Front. Plant Sci.">
        <title>Red Clover (Trifolium pratense) and Zigzag Clover (T. medium) - A Picture of Genomic Similarities and Differences.</title>
        <authorList>
            <person name="Dluhosova J."/>
            <person name="Istvanek J."/>
            <person name="Nedelnik J."/>
            <person name="Repkova J."/>
        </authorList>
    </citation>
    <scope>NUCLEOTIDE SEQUENCE [LARGE SCALE GENOMIC DNA]</scope>
    <source>
        <strain evidence="4">cv. 10/8</strain>
        <tissue evidence="3">Leaf</tissue>
    </source>
</reference>
<feature type="compositionally biased region" description="Basic and acidic residues" evidence="1">
    <location>
        <begin position="119"/>
        <end position="139"/>
    </location>
</feature>